<dbReference type="PANTHER" id="PTHR47987:SF5">
    <property type="entry name" value="PROTEIN KINASE DOMAIN-CONTAINING PROTEIN"/>
    <property type="match status" value="1"/>
</dbReference>
<accession>A0A9R0IVH7</accession>
<organism evidence="8 9">
    <name type="scientific">Spinacia oleracea</name>
    <name type="common">Spinach</name>
    <dbReference type="NCBI Taxonomy" id="3562"/>
    <lineage>
        <taxon>Eukaryota</taxon>
        <taxon>Viridiplantae</taxon>
        <taxon>Streptophyta</taxon>
        <taxon>Embryophyta</taxon>
        <taxon>Tracheophyta</taxon>
        <taxon>Spermatophyta</taxon>
        <taxon>Magnoliopsida</taxon>
        <taxon>eudicotyledons</taxon>
        <taxon>Gunneridae</taxon>
        <taxon>Pentapetalae</taxon>
        <taxon>Caryophyllales</taxon>
        <taxon>Chenopodiaceae</taxon>
        <taxon>Chenopodioideae</taxon>
        <taxon>Anserineae</taxon>
        <taxon>Spinacia</taxon>
    </lineage>
</organism>
<dbReference type="InterPro" id="IPR046958">
    <property type="entry name" value="RBK1/2/STUNTED"/>
</dbReference>
<feature type="region of interest" description="Disordered" evidence="6">
    <location>
        <begin position="329"/>
        <end position="348"/>
    </location>
</feature>
<dbReference type="Gene3D" id="3.30.200.20">
    <property type="entry name" value="Phosphorylase Kinase, domain 1"/>
    <property type="match status" value="1"/>
</dbReference>
<evidence type="ECO:0000256" key="1">
    <source>
        <dbReference type="ARBA" id="ARBA00022679"/>
    </source>
</evidence>
<evidence type="ECO:0000256" key="6">
    <source>
        <dbReference type="SAM" id="MobiDB-lite"/>
    </source>
</evidence>
<dbReference type="Gene3D" id="3.40.50.620">
    <property type="entry name" value="HUPs"/>
    <property type="match status" value="1"/>
</dbReference>
<dbReference type="InterPro" id="IPR008271">
    <property type="entry name" value="Ser/Thr_kinase_AS"/>
</dbReference>
<evidence type="ECO:0000256" key="5">
    <source>
        <dbReference type="PROSITE-ProRule" id="PRU10141"/>
    </source>
</evidence>
<dbReference type="InterPro" id="IPR011009">
    <property type="entry name" value="Kinase-like_dom_sf"/>
</dbReference>
<dbReference type="Proteomes" id="UP000813463">
    <property type="component" value="Chromosome 4"/>
</dbReference>
<reference evidence="8" key="1">
    <citation type="journal article" date="2021" name="Nat. Commun.">
        <title>Genomic analyses provide insights into spinach domestication and the genetic basis of agronomic traits.</title>
        <authorList>
            <person name="Cai X."/>
            <person name="Sun X."/>
            <person name="Xu C."/>
            <person name="Sun H."/>
            <person name="Wang X."/>
            <person name="Ge C."/>
            <person name="Zhang Z."/>
            <person name="Wang Q."/>
            <person name="Fei Z."/>
            <person name="Jiao C."/>
            <person name="Wang Q."/>
        </authorList>
    </citation>
    <scope>NUCLEOTIDE SEQUENCE [LARGE SCALE GENOMIC DNA]</scope>
    <source>
        <strain evidence="8">cv. Varoflay</strain>
    </source>
</reference>
<evidence type="ECO:0000313" key="8">
    <source>
        <dbReference type="Proteomes" id="UP000813463"/>
    </source>
</evidence>
<keyword evidence="3" id="KW-0418">Kinase</keyword>
<dbReference type="PROSITE" id="PS00107">
    <property type="entry name" value="PROTEIN_KINASE_ATP"/>
    <property type="match status" value="1"/>
</dbReference>
<dbReference type="KEGG" id="soe:110794364"/>
<dbReference type="Pfam" id="PF00582">
    <property type="entry name" value="Usp"/>
    <property type="match status" value="1"/>
</dbReference>
<keyword evidence="1" id="KW-0808">Transferase</keyword>
<name>A0A9R0IVH7_SPIOL</name>
<evidence type="ECO:0000256" key="3">
    <source>
        <dbReference type="ARBA" id="ARBA00022777"/>
    </source>
</evidence>
<dbReference type="Pfam" id="PF00069">
    <property type="entry name" value="Pkinase"/>
    <property type="match status" value="1"/>
</dbReference>
<dbReference type="SMART" id="SM00220">
    <property type="entry name" value="S_TKc"/>
    <property type="match status" value="1"/>
</dbReference>
<dbReference type="GO" id="GO:0005524">
    <property type="term" value="F:ATP binding"/>
    <property type="evidence" value="ECO:0007669"/>
    <property type="project" value="UniProtKB-UniRule"/>
</dbReference>
<dbReference type="InterPro" id="IPR017441">
    <property type="entry name" value="Protein_kinase_ATP_BS"/>
</dbReference>
<keyword evidence="4 5" id="KW-0067">ATP-binding</keyword>
<dbReference type="RefSeq" id="XP_021855034.2">
    <property type="nucleotide sequence ID" value="XM_021999342.2"/>
</dbReference>
<dbReference type="GeneID" id="110794364"/>
<evidence type="ECO:0000259" key="7">
    <source>
        <dbReference type="PROSITE" id="PS50011"/>
    </source>
</evidence>
<proteinExistence type="predicted"/>
<dbReference type="InterPro" id="IPR006016">
    <property type="entry name" value="UspA"/>
</dbReference>
<protein>
    <submittedName>
        <fullName evidence="9">Proline-rich receptor-like protein kinase PERK2</fullName>
    </submittedName>
</protein>
<dbReference type="InterPro" id="IPR014729">
    <property type="entry name" value="Rossmann-like_a/b/a_fold"/>
</dbReference>
<keyword evidence="2 5" id="KW-0547">Nucleotide-binding</keyword>
<sequence length="756" mass="83802">MKLVKKTQKNNTNISDNGEVSVVTGDCSAGDNSGGRTVLVGVRLDQQSKELLTWALMKVAQPGDLVVALHILHSSTEVEQSTLLSLVKTFDSTLAVYEGFCNLKQVDLKLKVCRGSSLRKILVREAKAYESATLILGTCKAQHMIRSPTSVAKYCAKKLSNNFMVVAVDNGKIVYRREAGNGKVSQLVSGPKVDNVEVDDDGNSSIKTVESGQETCDVFEKPSAGARRSTLIKRYLGCGPISAWADYPCDEMLEESCSDDREDRSLALVPYHASSAPKLTVNQESNESKPGWQLVRRVFLPRYHDSEKVPSRKTSMVRRVLRFPGRHSSMAVHPDRKRRESPQMDDHLSDMSAESGAIVPVTDVAASVPSSPFNGFKYLVKELEGLLEKYSSICRLFTYQELLSATSNFAPEKMVGKGGSSQVYQGCFPDGKELAVKILKPSEDALQEFIAEIEIITTISHKNIISLFGFFFDEESLILVYDFLSRGSLEENLHGNETSAGSFGWEKRYKAAVGVAEALDYLHNRDSQTVIHRDVKSSNILLSDKFEPQLSDFGLATWSSSASSHLTSSDVAGTFGYLAPEYFMHGKVTDKMDVYSFGVVLLELLSGRKPIDSSNPKGKESLVIWANSKLKDEKMSQLLDLRLGSDYDHEQIERMVLAATLCIRREPQTRPRIGNVLKLLEGDIEVINWAEQQVSSYPEEFEVLDGETPRSDIQSHLNMALLDLIEDDAASVSSNEANISLEEYLKGRWSRTSSFD</sequence>
<evidence type="ECO:0000313" key="9">
    <source>
        <dbReference type="RefSeq" id="XP_021855034.2"/>
    </source>
</evidence>
<dbReference type="GO" id="GO:0016301">
    <property type="term" value="F:kinase activity"/>
    <property type="evidence" value="ECO:0000318"/>
    <property type="project" value="GO_Central"/>
</dbReference>
<keyword evidence="8" id="KW-1185">Reference proteome</keyword>
<dbReference type="InterPro" id="IPR000719">
    <property type="entry name" value="Prot_kinase_dom"/>
</dbReference>
<dbReference type="SUPFAM" id="SSF52402">
    <property type="entry name" value="Adenine nucleotide alpha hydrolases-like"/>
    <property type="match status" value="1"/>
</dbReference>
<dbReference type="AlphaFoldDB" id="A0A9R0IVH7"/>
<feature type="binding site" evidence="5">
    <location>
        <position position="437"/>
    </location>
    <ligand>
        <name>ATP</name>
        <dbReference type="ChEBI" id="CHEBI:30616"/>
    </ligand>
</feature>
<gene>
    <name evidence="9" type="primary">LOC110794364</name>
</gene>
<dbReference type="PANTHER" id="PTHR47987">
    <property type="entry name" value="OS08G0249100 PROTEIN"/>
    <property type="match status" value="1"/>
</dbReference>
<dbReference type="Gene3D" id="1.10.510.10">
    <property type="entry name" value="Transferase(Phosphotransferase) domain 1"/>
    <property type="match status" value="1"/>
</dbReference>
<feature type="domain" description="Protein kinase" evidence="7">
    <location>
        <begin position="409"/>
        <end position="687"/>
    </location>
</feature>
<feature type="compositionally biased region" description="Basic and acidic residues" evidence="6">
    <location>
        <begin position="333"/>
        <end position="348"/>
    </location>
</feature>
<evidence type="ECO:0000256" key="2">
    <source>
        <dbReference type="ARBA" id="ARBA00022741"/>
    </source>
</evidence>
<dbReference type="PROSITE" id="PS50011">
    <property type="entry name" value="PROTEIN_KINASE_DOM"/>
    <property type="match status" value="1"/>
</dbReference>
<dbReference type="GO" id="GO:0004672">
    <property type="term" value="F:protein kinase activity"/>
    <property type="evidence" value="ECO:0007669"/>
    <property type="project" value="InterPro"/>
</dbReference>
<reference evidence="9" key="2">
    <citation type="submission" date="2025-08" db="UniProtKB">
        <authorList>
            <consortium name="RefSeq"/>
        </authorList>
    </citation>
    <scope>IDENTIFICATION</scope>
    <source>
        <tissue evidence="9">Leaf</tissue>
    </source>
</reference>
<dbReference type="SUPFAM" id="SSF56112">
    <property type="entry name" value="Protein kinase-like (PK-like)"/>
    <property type="match status" value="1"/>
</dbReference>
<evidence type="ECO:0000256" key="4">
    <source>
        <dbReference type="ARBA" id="ARBA00022840"/>
    </source>
</evidence>
<dbReference type="PROSITE" id="PS00108">
    <property type="entry name" value="PROTEIN_KINASE_ST"/>
    <property type="match status" value="1"/>
</dbReference>